<accession>A0A1W5ZR04</accession>
<reference evidence="8 9" key="1">
    <citation type="submission" date="2017-04" db="EMBL/GenBank/DDBJ databases">
        <title>The whole genome sequencing and assembly of Halobacillus mangrovi strain.</title>
        <authorList>
            <person name="Lee S.-J."/>
            <person name="Park M.-K."/>
            <person name="Kim J.-Y."/>
            <person name="Lee Y.-J."/>
            <person name="Yi H."/>
            <person name="Bahn Y.-S."/>
            <person name="Kim J.F."/>
            <person name="Lee D.-W."/>
        </authorList>
    </citation>
    <scope>NUCLEOTIDE SEQUENCE [LARGE SCALE GENOMIC DNA]</scope>
    <source>
        <strain evidence="8 9">KTB 131</strain>
    </source>
</reference>
<feature type="domain" description="Nudix hydrolase" evidence="7">
    <location>
        <begin position="23"/>
        <end position="161"/>
    </location>
</feature>
<dbReference type="Proteomes" id="UP000192527">
    <property type="component" value="Chromosome"/>
</dbReference>
<evidence type="ECO:0000313" key="8">
    <source>
        <dbReference type="EMBL" id="ARI75730.1"/>
    </source>
</evidence>
<comment type="cofactor">
    <cofactor evidence="1">
        <name>Mn(2+)</name>
        <dbReference type="ChEBI" id="CHEBI:29035"/>
    </cofactor>
</comment>
<keyword evidence="3" id="KW-0479">Metal-binding</keyword>
<proteinExistence type="predicted"/>
<gene>
    <name evidence="8" type="ORF">HM131_02300</name>
</gene>
<dbReference type="SUPFAM" id="SSF55811">
    <property type="entry name" value="Nudix"/>
    <property type="match status" value="1"/>
</dbReference>
<comment type="cofactor">
    <cofactor evidence="2">
        <name>Mg(2+)</name>
        <dbReference type="ChEBI" id="CHEBI:18420"/>
    </cofactor>
</comment>
<dbReference type="Pfam" id="PF00293">
    <property type="entry name" value="NUDIX"/>
    <property type="match status" value="1"/>
</dbReference>
<dbReference type="KEGG" id="hmn:HM131_02300"/>
<sequence length="206" mass="24405">MSPETIIEKMKKHTPSILGQQSLSKFSILLPIVEKDDELHLLFEVRSYQMRRQPGEICFPGGRVDREDQKEKDTAIRETMEELGVDEEDLSQVFPFDYMVSPFGMRIYTYVGFIEKEEAQLNPNPAEVEEVFTVPLAFFLENDPEVYRVNFEVKPEENFPFDLIPGGRDYEWSARQFEEYFYRYDDKVIWGLTARVLYHFVDMIKK</sequence>
<evidence type="ECO:0000256" key="3">
    <source>
        <dbReference type="ARBA" id="ARBA00022723"/>
    </source>
</evidence>
<protein>
    <submittedName>
        <fullName evidence="8">Coenzyme A pyrophosphatase</fullName>
    </submittedName>
</protein>
<dbReference type="InterPro" id="IPR045121">
    <property type="entry name" value="CoAse"/>
</dbReference>
<dbReference type="PANTHER" id="PTHR12992">
    <property type="entry name" value="NUDIX HYDROLASE"/>
    <property type="match status" value="1"/>
</dbReference>
<dbReference type="CDD" id="cd03426">
    <property type="entry name" value="NUDIX_CoAse_Nudt7"/>
    <property type="match status" value="1"/>
</dbReference>
<keyword evidence="6" id="KW-0464">Manganese</keyword>
<dbReference type="InterPro" id="IPR015797">
    <property type="entry name" value="NUDIX_hydrolase-like_dom_sf"/>
</dbReference>
<keyword evidence="4" id="KW-0378">Hydrolase</keyword>
<evidence type="ECO:0000256" key="4">
    <source>
        <dbReference type="ARBA" id="ARBA00022801"/>
    </source>
</evidence>
<evidence type="ECO:0000256" key="1">
    <source>
        <dbReference type="ARBA" id="ARBA00001936"/>
    </source>
</evidence>
<keyword evidence="5" id="KW-0460">Magnesium</keyword>
<evidence type="ECO:0000256" key="5">
    <source>
        <dbReference type="ARBA" id="ARBA00022842"/>
    </source>
</evidence>
<name>A0A1W5ZR04_9BACI</name>
<evidence type="ECO:0000259" key="7">
    <source>
        <dbReference type="PROSITE" id="PS51462"/>
    </source>
</evidence>
<organism evidence="8 9">
    <name type="scientific">Halobacillus mangrovi</name>
    <dbReference type="NCBI Taxonomy" id="402384"/>
    <lineage>
        <taxon>Bacteria</taxon>
        <taxon>Bacillati</taxon>
        <taxon>Bacillota</taxon>
        <taxon>Bacilli</taxon>
        <taxon>Bacillales</taxon>
        <taxon>Bacillaceae</taxon>
        <taxon>Halobacillus</taxon>
    </lineage>
</organism>
<dbReference type="PANTHER" id="PTHR12992:SF11">
    <property type="entry name" value="MITOCHONDRIAL COENZYME A DIPHOSPHATASE NUDT8"/>
    <property type="match status" value="1"/>
</dbReference>
<dbReference type="STRING" id="402384.HM131_02300"/>
<evidence type="ECO:0000256" key="6">
    <source>
        <dbReference type="ARBA" id="ARBA00023211"/>
    </source>
</evidence>
<dbReference type="EMBL" id="CP020772">
    <property type="protein sequence ID" value="ARI75730.1"/>
    <property type="molecule type" value="Genomic_DNA"/>
</dbReference>
<dbReference type="GO" id="GO:0046872">
    <property type="term" value="F:metal ion binding"/>
    <property type="evidence" value="ECO:0007669"/>
    <property type="project" value="UniProtKB-KW"/>
</dbReference>
<dbReference type="AlphaFoldDB" id="A0A1W5ZR04"/>
<dbReference type="Gene3D" id="3.90.79.10">
    <property type="entry name" value="Nucleoside Triphosphate Pyrophosphohydrolase"/>
    <property type="match status" value="1"/>
</dbReference>
<dbReference type="OrthoDB" id="9802805at2"/>
<dbReference type="PROSITE" id="PS51462">
    <property type="entry name" value="NUDIX"/>
    <property type="match status" value="1"/>
</dbReference>
<dbReference type="GO" id="GO:0010945">
    <property type="term" value="F:coenzyme A diphosphatase activity"/>
    <property type="evidence" value="ECO:0007669"/>
    <property type="project" value="InterPro"/>
</dbReference>
<keyword evidence="9" id="KW-1185">Reference proteome</keyword>
<evidence type="ECO:0000313" key="9">
    <source>
        <dbReference type="Proteomes" id="UP000192527"/>
    </source>
</evidence>
<evidence type="ECO:0000256" key="2">
    <source>
        <dbReference type="ARBA" id="ARBA00001946"/>
    </source>
</evidence>
<dbReference type="RefSeq" id="WP_085027546.1">
    <property type="nucleotide sequence ID" value="NZ_CP020772.1"/>
</dbReference>
<dbReference type="InterPro" id="IPR000086">
    <property type="entry name" value="NUDIX_hydrolase_dom"/>
</dbReference>